<dbReference type="InterPro" id="IPR058420">
    <property type="entry name" value="DUF8107"/>
</dbReference>
<dbReference type="KEGG" id="nmo:Nmlp_2122"/>
<keyword evidence="1" id="KW-1133">Transmembrane helix</keyword>
<evidence type="ECO:0000259" key="2">
    <source>
        <dbReference type="Pfam" id="PF26409"/>
    </source>
</evidence>
<dbReference type="Pfam" id="PF26409">
    <property type="entry name" value="DUF8107"/>
    <property type="match status" value="1"/>
</dbReference>
<dbReference type="RefSeq" id="WP_015409106.1">
    <property type="nucleotide sequence ID" value="NC_020388.1"/>
</dbReference>
<evidence type="ECO:0000256" key="1">
    <source>
        <dbReference type="SAM" id="Phobius"/>
    </source>
</evidence>
<dbReference type="EMBL" id="HF582854">
    <property type="protein sequence ID" value="CCQ36304.1"/>
    <property type="molecule type" value="Genomic_DNA"/>
</dbReference>
<accession>M1XQA9</accession>
<evidence type="ECO:0000313" key="4">
    <source>
        <dbReference type="Proteomes" id="UP000011867"/>
    </source>
</evidence>
<dbReference type="AlphaFoldDB" id="M1XQA9"/>
<name>M1XQA9_NATM8</name>
<sequence length="72" mass="7348">MDDGEADGFEAGASGSRGDPRVLLALNAALSASFGATVVWGLSMLDAAELSVINVATATIVLFSLTYLVAMR</sequence>
<evidence type="ECO:0000313" key="3">
    <source>
        <dbReference type="EMBL" id="CCQ36304.1"/>
    </source>
</evidence>
<dbReference type="HOGENOM" id="CLU_200164_0_0_2"/>
<dbReference type="GeneID" id="14651104"/>
<proteinExistence type="predicted"/>
<keyword evidence="4" id="KW-1185">Reference proteome</keyword>
<dbReference type="Proteomes" id="UP000011867">
    <property type="component" value="Chromosome"/>
</dbReference>
<organism evidence="3 4">
    <name type="scientific">Natronomonas moolapensis (strain DSM 18674 / CECT 7526 / JCM 14361 / 8.8.11)</name>
    <dbReference type="NCBI Taxonomy" id="268739"/>
    <lineage>
        <taxon>Archaea</taxon>
        <taxon>Methanobacteriati</taxon>
        <taxon>Methanobacteriota</taxon>
        <taxon>Stenosarchaea group</taxon>
        <taxon>Halobacteria</taxon>
        <taxon>Halobacteriales</taxon>
        <taxon>Natronomonadaceae</taxon>
        <taxon>Natronomonas</taxon>
    </lineage>
</organism>
<dbReference type="OrthoDB" id="214676at2157"/>
<keyword evidence="1" id="KW-0812">Transmembrane</keyword>
<reference evidence="3 4" key="1">
    <citation type="journal article" date="2013" name="Genome Announc.">
        <title>Genome of the haloarchaeon Natronomonas moolapensis, a neutrophilic member of a previously haloalkaliphilic genus.</title>
        <authorList>
            <person name="Dyall-Smith M.L."/>
            <person name="Pfeiffer F."/>
            <person name="Oberwinkler T."/>
            <person name="Klee K."/>
            <person name="Rampp M."/>
            <person name="Palm P."/>
            <person name="Gross K."/>
            <person name="Schuster S.C."/>
            <person name="Oesterhelt D."/>
        </authorList>
    </citation>
    <scope>NUCLEOTIDE SEQUENCE [LARGE SCALE GENOMIC DNA]</scope>
    <source>
        <strain evidence="4">DSM 18674 / JCM 14361 / 8.8.11</strain>
    </source>
</reference>
<protein>
    <recommendedName>
        <fullName evidence="2">DUF8107 domain-containing protein</fullName>
    </recommendedName>
</protein>
<feature type="transmembrane region" description="Helical" evidence="1">
    <location>
        <begin position="22"/>
        <end position="45"/>
    </location>
</feature>
<feature type="domain" description="DUF8107" evidence="2">
    <location>
        <begin position="3"/>
        <end position="70"/>
    </location>
</feature>
<dbReference type="eggNOG" id="arCOG07499">
    <property type="taxonomic scope" value="Archaea"/>
</dbReference>
<feature type="transmembrane region" description="Helical" evidence="1">
    <location>
        <begin position="51"/>
        <end position="70"/>
    </location>
</feature>
<keyword evidence="1" id="KW-0472">Membrane</keyword>
<gene>
    <name evidence="3" type="ordered locus">Nmlp_2122</name>
</gene>